<evidence type="ECO:0000259" key="2">
    <source>
        <dbReference type="Pfam" id="PF00903"/>
    </source>
</evidence>
<proteinExistence type="predicted"/>
<protein>
    <recommendedName>
        <fullName evidence="2">Glyoxalase/fosfomycin resistance/dioxygenase domain-containing protein</fullName>
    </recommendedName>
</protein>
<evidence type="ECO:0000256" key="1">
    <source>
        <dbReference type="ARBA" id="ARBA00022723"/>
    </source>
</evidence>
<dbReference type="GO" id="GO:0046872">
    <property type="term" value="F:metal ion binding"/>
    <property type="evidence" value="ECO:0007669"/>
    <property type="project" value="UniProtKB-KW"/>
</dbReference>
<dbReference type="InterPro" id="IPR029068">
    <property type="entry name" value="Glyas_Bleomycin-R_OHBP_Dase"/>
</dbReference>
<dbReference type="SUPFAM" id="SSF54593">
    <property type="entry name" value="Glyoxalase/Bleomycin resistance protein/Dihydroxybiphenyl dioxygenase"/>
    <property type="match status" value="1"/>
</dbReference>
<sequence>MHEAELDEQALGQACFAIALEKRGSALALIHHVGITISDLERSHDFYVRLLGMSHLADAAQHFMRRSR</sequence>
<keyword evidence="4" id="KW-1185">Reference proteome</keyword>
<dbReference type="InterPro" id="IPR004360">
    <property type="entry name" value="Glyas_Fos-R_dOase_dom"/>
</dbReference>
<keyword evidence="1" id="KW-0479">Metal-binding</keyword>
<dbReference type="Proteomes" id="UP000610966">
    <property type="component" value="Unassembled WGS sequence"/>
</dbReference>
<dbReference type="PROSITE" id="PS00934">
    <property type="entry name" value="GLYOXALASE_I_1"/>
    <property type="match status" value="1"/>
</dbReference>
<dbReference type="GO" id="GO:0004462">
    <property type="term" value="F:lactoylglutathione lyase activity"/>
    <property type="evidence" value="ECO:0007669"/>
    <property type="project" value="InterPro"/>
</dbReference>
<dbReference type="Gene3D" id="3.10.180.10">
    <property type="entry name" value="2,3-Dihydroxybiphenyl 1,2-Dioxygenase, domain 1"/>
    <property type="match status" value="1"/>
</dbReference>
<feature type="domain" description="Glyoxalase/fosfomycin resistance/dioxygenase" evidence="2">
    <location>
        <begin position="30"/>
        <end position="56"/>
    </location>
</feature>
<evidence type="ECO:0000313" key="3">
    <source>
        <dbReference type="EMBL" id="GIH68807.1"/>
    </source>
</evidence>
<dbReference type="InterPro" id="IPR018146">
    <property type="entry name" value="Glyoxalase_1_CS"/>
</dbReference>
<gene>
    <name evidence="3" type="ORF">Mth01_10600</name>
</gene>
<name>A0A8J3VXS8_9ACTN</name>
<reference evidence="3" key="1">
    <citation type="submission" date="2021-01" db="EMBL/GenBank/DDBJ databases">
        <title>Whole genome shotgun sequence of Sphaerimonospora thailandensis NBRC 107569.</title>
        <authorList>
            <person name="Komaki H."/>
            <person name="Tamura T."/>
        </authorList>
    </citation>
    <scope>NUCLEOTIDE SEQUENCE</scope>
    <source>
        <strain evidence="3">NBRC 107569</strain>
    </source>
</reference>
<comment type="caution">
    <text evidence="3">The sequence shown here is derived from an EMBL/GenBank/DDBJ whole genome shotgun (WGS) entry which is preliminary data.</text>
</comment>
<dbReference type="AlphaFoldDB" id="A0A8J3VXS8"/>
<accession>A0A8J3VXS8</accession>
<organism evidence="3 4">
    <name type="scientific">Sphaerimonospora thailandensis</name>
    <dbReference type="NCBI Taxonomy" id="795644"/>
    <lineage>
        <taxon>Bacteria</taxon>
        <taxon>Bacillati</taxon>
        <taxon>Actinomycetota</taxon>
        <taxon>Actinomycetes</taxon>
        <taxon>Streptosporangiales</taxon>
        <taxon>Streptosporangiaceae</taxon>
        <taxon>Sphaerimonospora</taxon>
    </lineage>
</organism>
<dbReference type="Pfam" id="PF00903">
    <property type="entry name" value="Glyoxalase"/>
    <property type="match status" value="1"/>
</dbReference>
<dbReference type="EMBL" id="BOOG01000010">
    <property type="protein sequence ID" value="GIH68807.1"/>
    <property type="molecule type" value="Genomic_DNA"/>
</dbReference>
<evidence type="ECO:0000313" key="4">
    <source>
        <dbReference type="Proteomes" id="UP000610966"/>
    </source>
</evidence>